<dbReference type="PANTHER" id="PTHR43584">
    <property type="entry name" value="NUCLEOTIDYL TRANSFERASE"/>
    <property type="match status" value="1"/>
</dbReference>
<name>A0A4R2F792_9BACT</name>
<dbReference type="InterPro" id="IPR011004">
    <property type="entry name" value="Trimer_LpxA-like_sf"/>
</dbReference>
<dbReference type="NCBIfam" id="TIGR03991">
    <property type="entry name" value="alt_bact_glmU"/>
    <property type="match status" value="1"/>
</dbReference>
<evidence type="ECO:0000256" key="2">
    <source>
        <dbReference type="ARBA" id="ARBA00023315"/>
    </source>
</evidence>
<evidence type="ECO:0000256" key="1">
    <source>
        <dbReference type="ARBA" id="ARBA00022679"/>
    </source>
</evidence>
<dbReference type="PANTHER" id="PTHR43584:SF8">
    <property type="entry name" value="N-ACETYLMURAMATE ALPHA-1-PHOSPHATE URIDYLYLTRANSFERASE"/>
    <property type="match status" value="1"/>
</dbReference>
<dbReference type="Pfam" id="PF13562">
    <property type="entry name" value="NTP_transf_4"/>
    <property type="match status" value="1"/>
</dbReference>
<gene>
    <name evidence="3" type="ORF">CLV25_101349</name>
</gene>
<organism evidence="3 4">
    <name type="scientific">Acetobacteroides hydrogenigenes</name>
    <dbReference type="NCBI Taxonomy" id="979970"/>
    <lineage>
        <taxon>Bacteria</taxon>
        <taxon>Pseudomonadati</taxon>
        <taxon>Bacteroidota</taxon>
        <taxon>Bacteroidia</taxon>
        <taxon>Bacteroidales</taxon>
        <taxon>Rikenellaceae</taxon>
        <taxon>Acetobacteroides</taxon>
    </lineage>
</organism>
<evidence type="ECO:0000313" key="4">
    <source>
        <dbReference type="Proteomes" id="UP000294830"/>
    </source>
</evidence>
<dbReference type="GO" id="GO:0016779">
    <property type="term" value="F:nucleotidyltransferase activity"/>
    <property type="evidence" value="ECO:0007669"/>
    <property type="project" value="UniProtKB-ARBA"/>
</dbReference>
<keyword evidence="4" id="KW-1185">Reference proteome</keyword>
<dbReference type="OrthoDB" id="9784832at2"/>
<proteinExistence type="predicted"/>
<dbReference type="SUPFAM" id="SSF51161">
    <property type="entry name" value="Trimeric LpxA-like enzymes"/>
    <property type="match status" value="1"/>
</dbReference>
<comment type="caution">
    <text evidence="3">The sequence shown here is derived from an EMBL/GenBank/DDBJ whole genome shotgun (WGS) entry which is preliminary data.</text>
</comment>
<dbReference type="Proteomes" id="UP000294830">
    <property type="component" value="Unassembled WGS sequence"/>
</dbReference>
<keyword evidence="2" id="KW-0012">Acyltransferase</keyword>
<keyword evidence="1 3" id="KW-0808">Transferase</keyword>
<dbReference type="AlphaFoldDB" id="A0A4R2F792"/>
<dbReference type="GO" id="GO:0016746">
    <property type="term" value="F:acyltransferase activity"/>
    <property type="evidence" value="ECO:0007669"/>
    <property type="project" value="UniProtKB-KW"/>
</dbReference>
<reference evidence="3 4" key="1">
    <citation type="submission" date="2019-03" db="EMBL/GenBank/DDBJ databases">
        <title>Genomic Encyclopedia of Archaeal and Bacterial Type Strains, Phase II (KMG-II): from individual species to whole genera.</title>
        <authorList>
            <person name="Goeker M."/>
        </authorList>
    </citation>
    <scope>NUCLEOTIDE SEQUENCE [LARGE SCALE GENOMIC DNA]</scope>
    <source>
        <strain evidence="3 4">RL-C</strain>
    </source>
</reference>
<evidence type="ECO:0000313" key="3">
    <source>
        <dbReference type="EMBL" id="TCN73130.1"/>
    </source>
</evidence>
<dbReference type="InterPro" id="IPR023917">
    <property type="entry name" value="Bifunctiontional_GlmU_bac-type"/>
</dbReference>
<accession>A0A4R2F792</accession>
<protein>
    <submittedName>
        <fullName evidence="3">UDP-N-acetylglucosamine diphosphorylase/glucosamine-1-phosphate N-acetyltransferase</fullName>
    </submittedName>
</protein>
<sequence>MGIILFDDEAWLNLKPLSFTRPVAEVRVGILTIKGKWAKHLEAAPSYLTQPYLSKKYPSKISTENLLINASVVPSAALVERITRLEQGQVLTKGNLTIAVKCTASQVSEFKPSIIKEFQVREFDADIVRIAHPWDIFSQNANEIANDFLLLTRNRESAPIDATNTLIGNNIFVEEGAKITCAILNSTTGPIYIGKHTEIMEGSTVRGPFALCDHSSLKLGSKIYGGTTIGPHSKIGGEVSESVIFGYSNKAHDGYLGNSVIGEWCNLGANTNVSNLKNNFALVKMWSYNQQRFIQTGLQFCGIIMGDYSKTGINSMFSTGTSIGVCTNFFGSGFPRNIIPSFAWGGTQGYITYKSNNYIPAISATLSRRCRELDNVDKEILATVFEMTEKDRSF</sequence>
<dbReference type="RefSeq" id="WP_131837908.1">
    <property type="nucleotide sequence ID" value="NZ_SLWB01000001.1"/>
</dbReference>
<dbReference type="Gene3D" id="2.160.10.10">
    <property type="entry name" value="Hexapeptide repeat proteins"/>
    <property type="match status" value="1"/>
</dbReference>
<dbReference type="InterPro" id="IPR050065">
    <property type="entry name" value="GlmU-like"/>
</dbReference>
<dbReference type="EMBL" id="SLWB01000001">
    <property type="protein sequence ID" value="TCN73130.1"/>
    <property type="molecule type" value="Genomic_DNA"/>
</dbReference>